<accession>A0ABD1LYW9</accession>
<comment type="function">
    <text evidence="1">Core component of nucleosome. Nucleosomes wrap and compact DNA into chromatin, limiting DNA accessibility to the cellular machineries which require DNA as a template. Histones thereby play a central role in transcription regulation, DNA repair, DNA replication and chromosomal stability. DNA accessibility is regulated via a complex set of post-translational modifications of histones, also called histone code, and nucleosome remodeling.</text>
</comment>
<dbReference type="InterPro" id="IPR000558">
    <property type="entry name" value="Histone_H2B"/>
</dbReference>
<dbReference type="InterPro" id="IPR009072">
    <property type="entry name" value="Histone-fold"/>
</dbReference>
<sequence>MNSFINDIFEKLAQESLRLALYNKKPTITSREIQTTVRLVLPGELAKHAVSKRTKAVSKITDPSVSLVRPRRRSQHPAALQRAFAFSGVFHSQNCEKGGLIEQIVPHNGFAHGKRWGVRKAGRKRQGIRGDLGLVKGRGENVSVGDLDADLEKYHSESMQTE</sequence>
<proteinExistence type="inferred from homology"/>
<dbReference type="Gene3D" id="1.10.20.10">
    <property type="entry name" value="Histone, subunit A"/>
    <property type="match status" value="1"/>
</dbReference>
<comment type="caution">
    <text evidence="4">The sequence shown here is derived from an EMBL/GenBank/DDBJ whole genome shotgun (WGS) entry which is preliminary data.</text>
</comment>
<dbReference type="PANTHER" id="PTHR23428">
    <property type="entry name" value="HISTONE H2B"/>
    <property type="match status" value="1"/>
</dbReference>
<protein>
    <recommendedName>
        <fullName evidence="3">Core Histone H2A/H2B/H3 domain-containing protein</fullName>
    </recommendedName>
</protein>
<dbReference type="CDD" id="cd22910">
    <property type="entry name" value="HFD_H2B"/>
    <property type="match status" value="1"/>
</dbReference>
<evidence type="ECO:0000313" key="4">
    <source>
        <dbReference type="EMBL" id="KAL2328729.1"/>
    </source>
</evidence>
<comment type="similarity">
    <text evidence="2">Belongs to the histone H2B family.</text>
</comment>
<dbReference type="SMART" id="SM00427">
    <property type="entry name" value="H2B"/>
    <property type="match status" value="1"/>
</dbReference>
<dbReference type="AlphaFoldDB" id="A0ABD1LYW9"/>
<dbReference type="EMBL" id="JBGMDY010000007">
    <property type="protein sequence ID" value="KAL2328729.1"/>
    <property type="molecule type" value="Genomic_DNA"/>
</dbReference>
<organism evidence="4 5">
    <name type="scientific">Flemingia macrophylla</name>
    <dbReference type="NCBI Taxonomy" id="520843"/>
    <lineage>
        <taxon>Eukaryota</taxon>
        <taxon>Viridiplantae</taxon>
        <taxon>Streptophyta</taxon>
        <taxon>Embryophyta</taxon>
        <taxon>Tracheophyta</taxon>
        <taxon>Spermatophyta</taxon>
        <taxon>Magnoliopsida</taxon>
        <taxon>eudicotyledons</taxon>
        <taxon>Gunneridae</taxon>
        <taxon>Pentapetalae</taxon>
        <taxon>rosids</taxon>
        <taxon>fabids</taxon>
        <taxon>Fabales</taxon>
        <taxon>Fabaceae</taxon>
        <taxon>Papilionoideae</taxon>
        <taxon>50 kb inversion clade</taxon>
        <taxon>NPAAA clade</taxon>
        <taxon>indigoferoid/millettioid clade</taxon>
        <taxon>Phaseoleae</taxon>
        <taxon>Flemingia</taxon>
    </lineage>
</organism>
<feature type="domain" description="Core Histone H2A/H2B/H3" evidence="3">
    <location>
        <begin position="1"/>
        <end position="39"/>
    </location>
</feature>
<dbReference type="Proteomes" id="UP001603857">
    <property type="component" value="Unassembled WGS sequence"/>
</dbReference>
<dbReference type="SUPFAM" id="SSF47113">
    <property type="entry name" value="Histone-fold"/>
    <property type="match status" value="1"/>
</dbReference>
<dbReference type="InterPro" id="IPR007125">
    <property type="entry name" value="H2A/H2B/H3"/>
</dbReference>
<evidence type="ECO:0000313" key="5">
    <source>
        <dbReference type="Proteomes" id="UP001603857"/>
    </source>
</evidence>
<evidence type="ECO:0000256" key="2">
    <source>
        <dbReference type="ARBA" id="ARBA00006846"/>
    </source>
</evidence>
<dbReference type="PRINTS" id="PR00621">
    <property type="entry name" value="HISTONEH2B"/>
</dbReference>
<keyword evidence="5" id="KW-1185">Reference proteome</keyword>
<dbReference type="Pfam" id="PF00125">
    <property type="entry name" value="Histone"/>
    <property type="match status" value="1"/>
</dbReference>
<evidence type="ECO:0000259" key="3">
    <source>
        <dbReference type="Pfam" id="PF00125"/>
    </source>
</evidence>
<evidence type="ECO:0000256" key="1">
    <source>
        <dbReference type="ARBA" id="ARBA00002001"/>
    </source>
</evidence>
<name>A0ABD1LYW9_9FABA</name>
<reference evidence="4 5" key="1">
    <citation type="submission" date="2024-08" db="EMBL/GenBank/DDBJ databases">
        <title>Insights into the chromosomal genome structure of Flemingia macrophylla.</title>
        <authorList>
            <person name="Ding Y."/>
            <person name="Zhao Y."/>
            <person name="Bi W."/>
            <person name="Wu M."/>
            <person name="Zhao G."/>
            <person name="Gong Y."/>
            <person name="Li W."/>
            <person name="Zhang P."/>
        </authorList>
    </citation>
    <scope>NUCLEOTIDE SEQUENCE [LARGE SCALE GENOMIC DNA]</scope>
    <source>
        <strain evidence="4">DYQJB</strain>
        <tissue evidence="4">Leaf</tissue>
    </source>
</reference>
<gene>
    <name evidence="4" type="ORF">Fmac_022156</name>
</gene>